<organism evidence="3 4">
    <name type="scientific">Hyaloscypha hepaticicola</name>
    <dbReference type="NCBI Taxonomy" id="2082293"/>
    <lineage>
        <taxon>Eukaryota</taxon>
        <taxon>Fungi</taxon>
        <taxon>Dikarya</taxon>
        <taxon>Ascomycota</taxon>
        <taxon>Pezizomycotina</taxon>
        <taxon>Leotiomycetes</taxon>
        <taxon>Helotiales</taxon>
        <taxon>Hyaloscyphaceae</taxon>
        <taxon>Hyaloscypha</taxon>
    </lineage>
</organism>
<dbReference type="InterPro" id="IPR010730">
    <property type="entry name" value="HET"/>
</dbReference>
<dbReference type="STRING" id="1745343.A0A2J6PPV2"/>
<evidence type="ECO:0000259" key="2">
    <source>
        <dbReference type="Pfam" id="PF06985"/>
    </source>
</evidence>
<keyword evidence="4" id="KW-1185">Reference proteome</keyword>
<reference evidence="3 4" key="1">
    <citation type="submission" date="2016-05" db="EMBL/GenBank/DDBJ databases">
        <title>A degradative enzymes factory behind the ericoid mycorrhizal symbiosis.</title>
        <authorList>
            <consortium name="DOE Joint Genome Institute"/>
            <person name="Martino E."/>
            <person name="Morin E."/>
            <person name="Grelet G."/>
            <person name="Kuo A."/>
            <person name="Kohler A."/>
            <person name="Daghino S."/>
            <person name="Barry K."/>
            <person name="Choi C."/>
            <person name="Cichocki N."/>
            <person name="Clum A."/>
            <person name="Copeland A."/>
            <person name="Hainaut M."/>
            <person name="Haridas S."/>
            <person name="Labutti K."/>
            <person name="Lindquist E."/>
            <person name="Lipzen A."/>
            <person name="Khouja H.-R."/>
            <person name="Murat C."/>
            <person name="Ohm R."/>
            <person name="Olson A."/>
            <person name="Spatafora J."/>
            <person name="Veneault-Fourrey C."/>
            <person name="Henrissat B."/>
            <person name="Grigoriev I."/>
            <person name="Martin F."/>
            <person name="Perotto S."/>
        </authorList>
    </citation>
    <scope>NUCLEOTIDE SEQUENCE [LARGE SCALE GENOMIC DNA]</scope>
    <source>
        <strain evidence="3 4">UAMH 7357</strain>
    </source>
</reference>
<dbReference type="PANTHER" id="PTHR33112">
    <property type="entry name" value="DOMAIN PROTEIN, PUTATIVE-RELATED"/>
    <property type="match status" value="1"/>
</dbReference>
<proteinExistence type="predicted"/>
<feature type="domain" description="Heterokaryon incompatibility" evidence="2">
    <location>
        <begin position="203"/>
        <end position="381"/>
    </location>
</feature>
<feature type="region of interest" description="Disordered" evidence="1">
    <location>
        <begin position="335"/>
        <end position="361"/>
    </location>
</feature>
<feature type="compositionally biased region" description="Basic residues" evidence="1">
    <location>
        <begin position="350"/>
        <end position="361"/>
    </location>
</feature>
<dbReference type="Proteomes" id="UP000235672">
    <property type="component" value="Unassembled WGS sequence"/>
</dbReference>
<dbReference type="Pfam" id="PF06985">
    <property type="entry name" value="HET"/>
    <property type="match status" value="1"/>
</dbReference>
<evidence type="ECO:0000313" key="4">
    <source>
        <dbReference type="Proteomes" id="UP000235672"/>
    </source>
</evidence>
<dbReference type="AlphaFoldDB" id="A0A2J6PPV2"/>
<sequence length="739" mass="85036">MGRCDKCVLISVATIRDRHFQHRESLRALKVSAETGCSLCNLFWTQLKNSCTKRAIDMHLVDRKCPNGDRTNTKIYLTGDLQDPGSGFLNQSFNQGSHVWVSAGEIDEQSSDPNVRITTCLQVFTEPGTPAAEYMPGRWLGTRGNLDQRLAMVNSWTRECIKHHVKCGGDLFREMPTRVVDVGDPINSKSPSLLLTNGLHGRYVALSYSWGPGIRPQVRLLESNLEDLRRKIPENELAQCHQEALQLTRLLGFRYIWIDALCIIQKQVTREDWDKEALKMTQTYGNACLTIVAGWSDNCQNSFLDMPLDRVTCADRKLCCDLDYSRPDLVERKNITRRGAGRSRPDIRRKGTKRGSRKRRQKYKKRLFNKMHSHRVWVTKEMGKCYVGPKRSIDPGAVDKRAWCFQESILSRRMIIFGEEQLSFKCQVFEQFEDGSAREIKGAQNTRYITSEFSFLQSGIGVEEGKLRVLRRWYEMLSRYQERLMFDPFDLFAALSGIAQIVQRVLECRYLAGLWEDDMIKGLLWRSALLLSGPKSHTLLRRPKRTIFVDGKVVDSKEVVRAPSWSWAAVEGPVQHLSSERRELMYRNVAEFKCWPVDEVKNRWSQDDSNTYMTSITSCELQIQGNLKKVRRSRVPASRYTKRPKWAYSLAKIKKHCVLLEPDLPLGEAPDLVSYDHIVALGLFDIPNEHATFSCMRLISLEGLILIKNEQGKYLRLGVFCVEDEAWFQDGVVEQIQLI</sequence>
<protein>
    <submittedName>
        <fullName evidence="3">HET-domain-containing protein</fullName>
    </submittedName>
</protein>
<dbReference type="PANTHER" id="PTHR33112:SF10">
    <property type="entry name" value="TOL"/>
    <property type="match status" value="1"/>
</dbReference>
<evidence type="ECO:0000313" key="3">
    <source>
        <dbReference type="EMBL" id="PMD16054.1"/>
    </source>
</evidence>
<dbReference type="EMBL" id="KZ613508">
    <property type="protein sequence ID" value="PMD16054.1"/>
    <property type="molecule type" value="Genomic_DNA"/>
</dbReference>
<dbReference type="OrthoDB" id="5125733at2759"/>
<name>A0A2J6PPV2_9HELO</name>
<accession>A0A2J6PPV2</accession>
<evidence type="ECO:0000256" key="1">
    <source>
        <dbReference type="SAM" id="MobiDB-lite"/>
    </source>
</evidence>
<gene>
    <name evidence="3" type="ORF">NA56DRAFT_753398</name>
</gene>